<dbReference type="PANTHER" id="PTHR43543:SF1">
    <property type="entry name" value="MALONIC SEMIALDEHYDE REDUCTASE RUTE-RELATED"/>
    <property type="match status" value="1"/>
</dbReference>
<dbReference type="InterPro" id="IPR029479">
    <property type="entry name" value="Nitroreductase"/>
</dbReference>
<dbReference type="SUPFAM" id="SSF55469">
    <property type="entry name" value="FMN-dependent nitroreductase-like"/>
    <property type="match status" value="1"/>
</dbReference>
<evidence type="ECO:0000259" key="1">
    <source>
        <dbReference type="Pfam" id="PF00881"/>
    </source>
</evidence>
<organism evidence="2">
    <name type="scientific">Jonesiaceae bacterium BS-20</name>
    <dbReference type="NCBI Taxonomy" id="3120821"/>
    <lineage>
        <taxon>Bacteria</taxon>
        <taxon>Bacillati</taxon>
        <taxon>Actinomycetota</taxon>
        <taxon>Actinomycetes</taxon>
        <taxon>Micrococcales</taxon>
        <taxon>Jonesiaceae</taxon>
    </lineage>
</organism>
<reference evidence="2" key="1">
    <citation type="submission" date="2024-02" db="EMBL/GenBank/DDBJ databases">
        <title>Tomenella chthoni gen. nov. sp. nov., a member of the family Jonesiaceae isolated from bat guano.</title>
        <authorList>
            <person name="Miller S.L."/>
            <person name="King J."/>
            <person name="Sankaranarayanan K."/>
            <person name="Lawson P.A."/>
        </authorList>
    </citation>
    <scope>NUCLEOTIDE SEQUENCE</scope>
    <source>
        <strain evidence="2">BS-20</strain>
    </source>
</reference>
<dbReference type="EC" id="1.1.1.298" evidence="2"/>
<proteinExistence type="predicted"/>
<dbReference type="NCBIfam" id="NF003768">
    <property type="entry name" value="PRK05365.1"/>
    <property type="match status" value="1"/>
</dbReference>
<dbReference type="InterPro" id="IPR050461">
    <property type="entry name" value="Nitroreductase_HadB/RutE"/>
</dbReference>
<dbReference type="Pfam" id="PF00881">
    <property type="entry name" value="Nitroreductase"/>
    <property type="match status" value="1"/>
</dbReference>
<gene>
    <name evidence="2" type="ORF">V5R04_00145</name>
</gene>
<dbReference type="AlphaFoldDB" id="A0AAU7DY67"/>
<dbReference type="Gene3D" id="3.40.109.10">
    <property type="entry name" value="NADH Oxidase"/>
    <property type="match status" value="1"/>
</dbReference>
<dbReference type="GO" id="GO:0035527">
    <property type="term" value="F:3-hydroxypropionate dehydrogenase (NADP+) activity"/>
    <property type="evidence" value="ECO:0007669"/>
    <property type="project" value="UniProtKB-EC"/>
</dbReference>
<dbReference type="InterPro" id="IPR000415">
    <property type="entry name" value="Nitroreductase-like"/>
</dbReference>
<name>A0AAU7DY67_9MICO</name>
<evidence type="ECO:0000313" key="2">
    <source>
        <dbReference type="EMBL" id="XBH21676.1"/>
    </source>
</evidence>
<protein>
    <submittedName>
        <fullName evidence="2">Malonic semialdehyde reductase</fullName>
        <ecNumber evidence="2">1.1.1.298</ecNumber>
    </submittedName>
</protein>
<keyword evidence="2" id="KW-0560">Oxidoreductase</keyword>
<accession>A0AAU7DY67</accession>
<dbReference type="PANTHER" id="PTHR43543">
    <property type="entry name" value="MALONIC SEMIALDEHYDE REDUCTASE RUTE-RELATED"/>
    <property type="match status" value="1"/>
</dbReference>
<dbReference type="EMBL" id="CP146203">
    <property type="protein sequence ID" value="XBH21676.1"/>
    <property type="molecule type" value="Genomic_DNA"/>
</dbReference>
<feature type="domain" description="Nitroreductase" evidence="1">
    <location>
        <begin position="31"/>
        <end position="185"/>
    </location>
</feature>
<sequence length="207" mass="22554">MGISLSAVAELETTVGQEAVDLLFLRAHTAHAFTDQEITDRELETVYDLMKMAPTAMNSQPLRITWVRSQEAREKLVAGMNDGNKAKTLAAPISAILSVDKNWHRHIGLTAPHAIEQQPFFESNTQVREGMAQKSAWIQVGYFILAARAVGLDAGPMTGFTAEAIDQTFHATSGHRALAVVNLGHASEEGVRPRAGRLEYSEATTTI</sequence>